<evidence type="ECO:0000313" key="11">
    <source>
        <dbReference type="Proteomes" id="UP001334248"/>
    </source>
</evidence>
<keyword evidence="5 7" id="KW-0653">Protein transport</keyword>
<feature type="domain" description="Clathrin/coatomer adaptor adaptin-like N-terminal" evidence="9">
    <location>
        <begin position="22"/>
        <end position="625"/>
    </location>
</feature>
<comment type="function">
    <text evidence="7">Part of the AP-3 complex, an adaptor-related complex which is not clathrin-associated. The complex is associated with the Golgi region as well as more peripheral structures. It facilitates the budding of vesicles from the Golgi membrane.</text>
</comment>
<keyword evidence="3 7" id="KW-0813">Transport</keyword>
<dbReference type="SUPFAM" id="SSF48371">
    <property type="entry name" value="ARM repeat"/>
    <property type="match status" value="1"/>
</dbReference>
<dbReference type="PANTHER" id="PTHR22781">
    <property type="entry name" value="DELTA ADAPTIN-RELATED"/>
    <property type="match status" value="1"/>
</dbReference>
<comment type="similarity">
    <text evidence="2 7">Belongs to the adaptor complexes large subunit family.</text>
</comment>
<dbReference type="InterPro" id="IPR016024">
    <property type="entry name" value="ARM-type_fold"/>
</dbReference>
<dbReference type="GeneID" id="89998018"/>
<keyword evidence="7" id="KW-0333">Golgi apparatus</keyword>
<evidence type="ECO:0000259" key="9">
    <source>
        <dbReference type="Pfam" id="PF01602"/>
    </source>
</evidence>
<organism evidence="10 11">
    <name type="scientific">Knufia obscura</name>
    <dbReference type="NCBI Taxonomy" id="1635080"/>
    <lineage>
        <taxon>Eukaryota</taxon>
        <taxon>Fungi</taxon>
        <taxon>Dikarya</taxon>
        <taxon>Ascomycota</taxon>
        <taxon>Pezizomycotina</taxon>
        <taxon>Eurotiomycetes</taxon>
        <taxon>Chaetothyriomycetidae</taxon>
        <taxon>Chaetothyriales</taxon>
        <taxon>Trichomeriaceae</taxon>
        <taxon>Knufia</taxon>
    </lineage>
</organism>
<dbReference type="InterPro" id="IPR002553">
    <property type="entry name" value="Clathrin/coatomer_adapt-like_N"/>
</dbReference>
<feature type="compositionally biased region" description="Basic and acidic residues" evidence="8">
    <location>
        <begin position="758"/>
        <end position="767"/>
    </location>
</feature>
<keyword evidence="11" id="KW-1185">Reference proteome</keyword>
<dbReference type="Gene3D" id="1.25.10.10">
    <property type="entry name" value="Leucine-rich Repeat Variant"/>
    <property type="match status" value="1"/>
</dbReference>
<evidence type="ECO:0000256" key="3">
    <source>
        <dbReference type="ARBA" id="ARBA00022448"/>
    </source>
</evidence>
<feature type="region of interest" description="Disordered" evidence="8">
    <location>
        <begin position="808"/>
        <end position="874"/>
    </location>
</feature>
<name>A0ABR0RSH8_9EURO</name>
<dbReference type="EMBL" id="JAVHJV010000004">
    <property type="protein sequence ID" value="KAK5943561.1"/>
    <property type="molecule type" value="Genomic_DNA"/>
</dbReference>
<feature type="compositionally biased region" description="Polar residues" evidence="8">
    <location>
        <begin position="740"/>
        <end position="751"/>
    </location>
</feature>
<comment type="subcellular location">
    <subcellularLocation>
        <location evidence="1">Endomembrane system</location>
    </subcellularLocation>
    <subcellularLocation>
        <location evidence="7">Golgi apparatus</location>
    </subcellularLocation>
</comment>
<feature type="region of interest" description="Disordered" evidence="8">
    <location>
        <begin position="732"/>
        <end position="783"/>
    </location>
</feature>
<evidence type="ECO:0000256" key="2">
    <source>
        <dbReference type="ARBA" id="ARBA00006613"/>
    </source>
</evidence>
<evidence type="ECO:0000256" key="8">
    <source>
        <dbReference type="SAM" id="MobiDB-lite"/>
    </source>
</evidence>
<dbReference type="RefSeq" id="XP_064731651.1">
    <property type="nucleotide sequence ID" value="XM_064872993.1"/>
</dbReference>
<feature type="compositionally biased region" description="Polar residues" evidence="8">
    <location>
        <begin position="835"/>
        <end position="845"/>
    </location>
</feature>
<comment type="caution">
    <text evidence="10">The sequence shown here is derived from an EMBL/GenBank/DDBJ whole genome shotgun (WGS) entry which is preliminary data.</text>
</comment>
<evidence type="ECO:0000256" key="4">
    <source>
        <dbReference type="ARBA" id="ARBA00022737"/>
    </source>
</evidence>
<keyword evidence="6" id="KW-0472">Membrane</keyword>
<feature type="compositionally biased region" description="Basic residues" evidence="8">
    <location>
        <begin position="949"/>
        <end position="958"/>
    </location>
</feature>
<evidence type="ECO:0000256" key="7">
    <source>
        <dbReference type="PIRNR" id="PIRNR037092"/>
    </source>
</evidence>
<evidence type="ECO:0000256" key="1">
    <source>
        <dbReference type="ARBA" id="ARBA00004308"/>
    </source>
</evidence>
<accession>A0ABR0RSH8</accession>
<feature type="region of interest" description="Disordered" evidence="8">
    <location>
        <begin position="933"/>
        <end position="998"/>
    </location>
</feature>
<dbReference type="InterPro" id="IPR017105">
    <property type="entry name" value="AP3_complex_dsu"/>
</dbReference>
<dbReference type="Proteomes" id="UP001334248">
    <property type="component" value="Unassembled WGS sequence"/>
</dbReference>
<evidence type="ECO:0000256" key="6">
    <source>
        <dbReference type="ARBA" id="ARBA00023136"/>
    </source>
</evidence>
<dbReference type="PANTHER" id="PTHR22781:SF12">
    <property type="entry name" value="AP-3 COMPLEX SUBUNIT DELTA-1"/>
    <property type="match status" value="1"/>
</dbReference>
<comment type="subunit">
    <text evidence="7">Adaptor protein complex 3 (AP-3) is a heterotetramer.</text>
</comment>
<protein>
    <recommendedName>
        <fullName evidence="7">AP-3 complex subunit delta</fullName>
    </recommendedName>
</protein>
<reference evidence="10 11" key="1">
    <citation type="journal article" date="2023" name="Res Sq">
        <title>Genomic and morphological characterization of Knufia obscura isolated from the Mars 2020 spacecraft assembly facility.</title>
        <authorList>
            <person name="Chander A.M."/>
            <person name="Teixeira M.M."/>
            <person name="Singh N.K."/>
            <person name="Williams M.P."/>
            <person name="Parker C.W."/>
            <person name="Leo P."/>
            <person name="Stajich J.E."/>
            <person name="Torok T."/>
            <person name="Tighe S."/>
            <person name="Mason C.E."/>
            <person name="Venkateswaran K."/>
        </authorList>
    </citation>
    <scope>NUCLEOTIDE SEQUENCE [LARGE SCALE GENOMIC DNA]</scope>
    <source>
        <strain evidence="10 11">CCFEE 5817</strain>
    </source>
</reference>
<dbReference type="Pfam" id="PF01602">
    <property type="entry name" value="Adaptin_N"/>
    <property type="match status" value="1"/>
</dbReference>
<sequence>MFEKSLVDLIRGMRGHKGREGEYIQNAIKECRSEVRSQDMDVKATALLKLIYLEMFGNDMTWAAFNVLEVMSSAKHAQKRVGYLAAVQSFRPDTEVLMLAENLLKKDLTSPAIPILSLPLVTLPHIITSSLALSILSDLLPRLTHSQPAVRKKTLTTLYRLALIYPETLRVAWPKIKDRLLDDNEDSSVTAATVNVVCELGWRRPQDFLPLAPRLFELLIDGGNNWMAIKIIKLFAVLTPLEPRLVKKLVRPLTNLIQSTTAMSLLYECVSGIIQGGILDGADSGVNVEEVADLCISKLRGMIVLEGDPNLKYVALLAFNKIVATHPALVAMQQDVILRCLDDPDISIRLQALDLATGMVNSDNLQNVVDRLMKQLMNAPDEKQTRQNGAADQGDDTDLEQKLVADERGSDPSPVPNEYRFQIIDNILGMCSANTYASVTDFEWYIETLVKLIRQLPAKMADLATGGKDKTTELASRIGNQLLDIAVRVKELRPEAVKAAEILVLVSSRSTLFAAHGNGQDEVLKSAGWMCGEYAVYLSSPYEVVNSIVHDYTHALAPSTITTFVQAMTKVFSQIAKTTNQEWNASRKGMLALMLGRITTFLETLSAHPNLEVQERSVEFLELLKLCSEALSALPDDSLEAPLLLINALPELFEDAEIKPVSAAAQRKVPVPEDLDLDTPINPKLNEILQSSQSADAEEEDDEDIAAFNRFYYEREVAAPTVLQPTSRAQYIESDGDEPTSYQQAPESPTTKARRRAERAARNKDDPFYIPSGGNTPANEMSNIITRDQSDLDVDSIPIVDLKIDVSQLPQHHAPEKPKKKPKKKFVVAADETLDPSSEQLSSSFNERRAPRPISRALSNTGSSSSVPASQTRRNLLSVDSSSLGAFSLLDNSDQGGASQLEVERRLAEEAEMAAALKEVERKRLELARAEEQARTQVAEGVDEEGVVVKRKQKKVKKEKADEVADEPAEEAVKKKKKKKKVKREDGQAGDAQDGEQI</sequence>
<keyword evidence="4" id="KW-0677">Repeat</keyword>
<evidence type="ECO:0000256" key="5">
    <source>
        <dbReference type="ARBA" id="ARBA00022927"/>
    </source>
</evidence>
<feature type="compositionally biased region" description="Polar residues" evidence="8">
    <location>
        <begin position="773"/>
        <end position="783"/>
    </location>
</feature>
<dbReference type="InterPro" id="IPR011989">
    <property type="entry name" value="ARM-like"/>
</dbReference>
<feature type="compositionally biased region" description="Polar residues" evidence="8">
    <location>
        <begin position="857"/>
        <end position="874"/>
    </location>
</feature>
<evidence type="ECO:0000313" key="10">
    <source>
        <dbReference type="EMBL" id="KAK5943561.1"/>
    </source>
</evidence>
<gene>
    <name evidence="10" type="primary">APL5</name>
    <name evidence="10" type="ORF">PMZ80_004569</name>
</gene>
<proteinExistence type="inferred from homology"/>
<dbReference type="PIRSF" id="PIRSF037092">
    <property type="entry name" value="AP3_complex_delta"/>
    <property type="match status" value="1"/>
</dbReference>